<dbReference type="Pfam" id="PF13768">
    <property type="entry name" value="VWA_3"/>
    <property type="match status" value="2"/>
</dbReference>
<reference evidence="4" key="1">
    <citation type="journal article" date="2023" name="G3 (Bethesda)">
        <title>A reference genome for the long-term kleptoplast-retaining sea slug Elysia crispata morphotype clarki.</title>
        <authorList>
            <person name="Eastman K.E."/>
            <person name="Pendleton A.L."/>
            <person name="Shaikh M.A."/>
            <person name="Suttiyut T."/>
            <person name="Ogas R."/>
            <person name="Tomko P."/>
            <person name="Gavelis G."/>
            <person name="Widhalm J.R."/>
            <person name="Wisecaver J.H."/>
        </authorList>
    </citation>
    <scope>NUCLEOTIDE SEQUENCE</scope>
    <source>
        <strain evidence="4">ECLA1</strain>
    </source>
</reference>
<dbReference type="Proteomes" id="UP001283361">
    <property type="component" value="Unassembled WGS sequence"/>
</dbReference>
<evidence type="ECO:0000259" key="3">
    <source>
        <dbReference type="SMART" id="SM00333"/>
    </source>
</evidence>
<feature type="domain" description="Tudor" evidence="3">
    <location>
        <begin position="1231"/>
        <end position="1288"/>
    </location>
</feature>
<protein>
    <recommendedName>
        <fullName evidence="6">VWFA domain-containing protein</fullName>
    </recommendedName>
</protein>
<dbReference type="InterPro" id="IPR032770">
    <property type="entry name" value="DUF4537"/>
</dbReference>
<feature type="region of interest" description="Disordered" evidence="1">
    <location>
        <begin position="930"/>
        <end position="954"/>
    </location>
</feature>
<dbReference type="Gene3D" id="2.30.30.140">
    <property type="match status" value="2"/>
</dbReference>
<dbReference type="SMART" id="SM00327">
    <property type="entry name" value="VWA"/>
    <property type="match status" value="2"/>
</dbReference>
<feature type="compositionally biased region" description="Low complexity" evidence="1">
    <location>
        <begin position="1499"/>
        <end position="1525"/>
    </location>
</feature>
<feature type="compositionally biased region" description="Low complexity" evidence="1">
    <location>
        <begin position="829"/>
        <end position="840"/>
    </location>
</feature>
<feature type="compositionally biased region" description="Acidic residues" evidence="1">
    <location>
        <begin position="1116"/>
        <end position="1127"/>
    </location>
</feature>
<feature type="compositionally biased region" description="Basic residues" evidence="1">
    <location>
        <begin position="1460"/>
        <end position="1473"/>
    </location>
</feature>
<dbReference type="PANTHER" id="PTHR46785">
    <property type="entry name" value="VON WILLEBRAND FACTOR A DOMAIN-CONTAINING PROTEIN 3B"/>
    <property type="match status" value="1"/>
</dbReference>
<feature type="domain" description="Tudor" evidence="3">
    <location>
        <begin position="1680"/>
        <end position="1737"/>
    </location>
</feature>
<keyword evidence="5" id="KW-1185">Reference proteome</keyword>
<organism evidence="4 5">
    <name type="scientific">Elysia crispata</name>
    <name type="common">lettuce slug</name>
    <dbReference type="NCBI Taxonomy" id="231223"/>
    <lineage>
        <taxon>Eukaryota</taxon>
        <taxon>Metazoa</taxon>
        <taxon>Spiralia</taxon>
        <taxon>Lophotrochozoa</taxon>
        <taxon>Mollusca</taxon>
        <taxon>Gastropoda</taxon>
        <taxon>Heterobranchia</taxon>
        <taxon>Euthyneura</taxon>
        <taxon>Panpulmonata</taxon>
        <taxon>Sacoglossa</taxon>
        <taxon>Placobranchoidea</taxon>
        <taxon>Plakobranchidae</taxon>
        <taxon>Elysia</taxon>
    </lineage>
</organism>
<feature type="compositionally biased region" description="Basic and acidic residues" evidence="1">
    <location>
        <begin position="849"/>
        <end position="858"/>
    </location>
</feature>
<feature type="compositionally biased region" description="Basic and acidic residues" evidence="1">
    <location>
        <begin position="1150"/>
        <end position="1167"/>
    </location>
</feature>
<feature type="compositionally biased region" description="Acidic residues" evidence="1">
    <location>
        <begin position="1415"/>
        <end position="1424"/>
    </location>
</feature>
<feature type="compositionally biased region" description="Low complexity" evidence="1">
    <location>
        <begin position="1606"/>
        <end position="1617"/>
    </location>
</feature>
<dbReference type="InterPro" id="IPR036465">
    <property type="entry name" value="vWFA_dom_sf"/>
</dbReference>
<dbReference type="InterPro" id="IPR002035">
    <property type="entry name" value="VWF_A"/>
</dbReference>
<feature type="compositionally biased region" description="Basic and acidic residues" evidence="1">
    <location>
        <begin position="1175"/>
        <end position="1196"/>
    </location>
</feature>
<proteinExistence type="predicted"/>
<feature type="domain" description="VWFA" evidence="2">
    <location>
        <begin position="560"/>
        <end position="721"/>
    </location>
</feature>
<evidence type="ECO:0000256" key="1">
    <source>
        <dbReference type="SAM" id="MobiDB-lite"/>
    </source>
</evidence>
<feature type="compositionally biased region" description="Basic and acidic residues" evidence="1">
    <location>
        <begin position="1526"/>
        <end position="1548"/>
    </location>
</feature>
<feature type="compositionally biased region" description="Polar residues" evidence="1">
    <location>
        <begin position="1134"/>
        <end position="1149"/>
    </location>
</feature>
<feature type="region of interest" description="Disordered" evidence="1">
    <location>
        <begin position="770"/>
        <end position="883"/>
    </location>
</feature>
<feature type="domain" description="Tudor" evidence="3">
    <location>
        <begin position="1738"/>
        <end position="1795"/>
    </location>
</feature>
<feature type="domain" description="VWFA" evidence="2">
    <location>
        <begin position="188"/>
        <end position="365"/>
    </location>
</feature>
<feature type="compositionally biased region" description="Low complexity" evidence="1">
    <location>
        <begin position="1474"/>
        <end position="1489"/>
    </location>
</feature>
<feature type="compositionally biased region" description="Basic and acidic residues" evidence="1">
    <location>
        <begin position="1562"/>
        <end position="1599"/>
    </location>
</feature>
<feature type="compositionally biased region" description="Basic and acidic residues" evidence="1">
    <location>
        <begin position="1425"/>
        <end position="1439"/>
    </location>
</feature>
<evidence type="ECO:0000313" key="5">
    <source>
        <dbReference type="Proteomes" id="UP001283361"/>
    </source>
</evidence>
<feature type="compositionally biased region" description="Pro residues" evidence="1">
    <location>
        <begin position="803"/>
        <end position="828"/>
    </location>
</feature>
<dbReference type="CDD" id="cd04508">
    <property type="entry name" value="Tudor_SF"/>
    <property type="match status" value="1"/>
</dbReference>
<feature type="compositionally biased region" description="Basic and acidic residues" evidence="1">
    <location>
        <begin position="788"/>
        <end position="799"/>
    </location>
</feature>
<dbReference type="EMBL" id="JAWDGP010003399">
    <property type="protein sequence ID" value="KAK3774674.1"/>
    <property type="molecule type" value="Genomic_DNA"/>
</dbReference>
<dbReference type="SUPFAM" id="SSF53300">
    <property type="entry name" value="vWA-like"/>
    <property type="match status" value="2"/>
</dbReference>
<feature type="region of interest" description="Disordered" evidence="1">
    <location>
        <begin position="1378"/>
        <end position="1639"/>
    </location>
</feature>
<sequence length="1970" mass="222761">MTSIASRFLAVDPHLKNACSSNPILDGINHTPAVKFDISHRPGVAQALHFGRGKKNNGDDGEDEEIAMKTGPPREWELDVRSLISSKRWLQNYGLKKNRLQLNQILPAIGFKLSDDFDETLKRPVSSRYGGGLFRQMLHPDGRTFNISCSKDKLLQLEKRLLQAMYLFRRRLEWLTTESRRTFGVIEERSVTIVLDIRNMSPQQFDQYRTALERVLREQVSQLAKFNLIRATEQLEMYSPECAPVSHDTVQNAIQWLWSLDRLAPVSATAAAEGILRALADQHNEAVYLFTEGTSVDSGKEILMDKVAGSKFKIPVHVVSFNCDCSNSVKFLKQFAKASRGKFHAYAVVMELDAYEAQPTSDSLTSRANIMLKRKTFGGVPAGAGVREDVILIFEEVEEARNNLAQVRMLIERAPEPKRAPSGVDNEPGRPVSLKDEQYMSSREWLQIYGLDARKLGLYDVLGGVAFKHTDGVIDVMQPPPNDSQTDAIVSQKLINARYCEHFPIVKWRDGRVVHVQVTPDVHRTYEERVQVALNKIQQRIDWLNQGSRALFGTVVEDMIYILIDTSASMQPSLGFVKQRLFVLMQEQLRHKKKFNLVTFNSKATGWKDRLVEVSERSLQSAWSWVQNLSCWGTTNTYGALQLAMADPHVQAIYLLTDGRPDQPPKSIIAQVQMQKHIPIHTISFNCNDSDANHFLYGLAEATGGRYHYFSEAGPPVDQPDSWESMDIRILKDEIKKGLENLDKLAGLRDECTRMAWKRETEELRKSIDSARESAMNTGRLSAMPPLDSKDIYRPDSEMRPISPTPPTSSPPPRPISSTPPPPRPSSAPPSRSVSVVSPRLAPTPPPSDKPDRLDSSHKGHLRGSGGLPVKLPKRPKSAKVALRKPLVAGHTRTSMMRTLNSSGRFSPNEWLLPETKSLFQVQAERQKEIAQQREKQEKLRKKKSGKMAKASEMSSKQWLNKHGLVAKRLTILDALGSTFIPHKAKYISILDKHVMSKVFDEVLPIAHVSKSQNVRLVNPNGVNLKEYETKVKAAQEKFRKRLDALVWNALPESAKEEFDSGGPISFEENRSKILLHLEDANWPVREQDVTLLANEIARAEKFMHQSRALRKAAAGEDDWEESEENSFELPANADTSSPSKTVRASSPTRSDRSNDSQRSVDKPRNDQEEDDKDEGSPRRSRSDDESPVRSEKCSQDFEGLGQVIRSVDRSAEGKIREGAEVIKSKVRVRLDTLRGQRVIARKDQDGLYYPAVVLKCSDPRHALVRYDGEEEAQVLTRNVIPVGGAVARPPLYVGDYVLIRVVYLDTKDECYVPAVIQVEPQKASASQKFYSVLMYNGQKATTMRKYLVKISKERFGLASMYIAEQQNEDREEAQDLLYVSPRASNKRKKTRPDDKRKHQRKRSPLSVSSKEGPEVDEIIEEEIELGKDDHQDRRKEKNQGNSQKLKRNQLLRESSNSRSRSRSKSPRIRGNRKSASSRSRSRSQSGSRSRSRSRSRSHSNSSQSSSISRSRSRSRSLSSRNSRSGSRERKVKGSDKGKSGSQKEKNQTEGVNDDGLDDFFDDRSTSADKNEDLNDENRKDNEHDKTHESARSNNEKSRSSKACQLERLQQKLLSQQKKQDRQKKKLKKKAKQLAQQRKDFKKSLMKEMSDGEPGKDGDAAALVDGEVDPSLIDLRKQLEHLRPGEEALARWSDDGWYYRGIIRQYHGDYSYDVEDSTGFIERIWREDLVSENDASDTVFQLDHKVIALHPDYSFSYAPGLITAVNDSDLEILFYDGRSALLPLGEVYHYHPVKTSKKEKANVSIPQMNDVTLEEQKKSGGGSAKYKQDVAYIRAREEKLLGAAVVAREDMTGSYYPGTVRKRSLNKNCSYVVSWADGSESVQDAIHIFSAYTRRPNLSIGDRVLACVDPVHVKFLPGHLAGTAQNGRLVVKFCNSEIRDDVDPSLCYWLGQQYYDAAVKYFKTHDPSYC</sequence>
<name>A0AAE1DL15_9GAST</name>
<dbReference type="InterPro" id="IPR002999">
    <property type="entry name" value="Tudor"/>
</dbReference>
<feature type="compositionally biased region" description="Basic residues" evidence="1">
    <location>
        <begin position="1621"/>
        <end position="1632"/>
    </location>
</feature>
<evidence type="ECO:0000259" key="2">
    <source>
        <dbReference type="SMART" id="SM00327"/>
    </source>
</evidence>
<dbReference type="PANTHER" id="PTHR46785:SF1">
    <property type="entry name" value="VON WILLEBRAND FACTOR A DOMAIN-CONTAINING PROTEIN 3B"/>
    <property type="match status" value="1"/>
</dbReference>
<feature type="compositionally biased region" description="Acidic residues" evidence="1">
    <location>
        <begin position="1552"/>
        <end position="1561"/>
    </location>
</feature>
<feature type="region of interest" description="Disordered" evidence="1">
    <location>
        <begin position="1115"/>
        <end position="1196"/>
    </location>
</feature>
<dbReference type="Gene3D" id="3.40.50.410">
    <property type="entry name" value="von Willebrand factor, type A domain"/>
    <property type="match status" value="2"/>
</dbReference>
<dbReference type="Pfam" id="PF15057">
    <property type="entry name" value="DUF4537"/>
    <property type="match status" value="3"/>
</dbReference>
<comment type="caution">
    <text evidence="4">The sequence shown here is derived from an EMBL/GenBank/DDBJ whole genome shotgun (WGS) entry which is preliminary data.</text>
</comment>
<dbReference type="SMART" id="SM00333">
    <property type="entry name" value="TUDOR"/>
    <property type="match status" value="3"/>
</dbReference>
<evidence type="ECO:0000313" key="4">
    <source>
        <dbReference type="EMBL" id="KAK3774674.1"/>
    </source>
</evidence>
<evidence type="ECO:0008006" key="6">
    <source>
        <dbReference type="Google" id="ProtNLM"/>
    </source>
</evidence>
<accession>A0AAE1DL15</accession>
<gene>
    <name evidence="4" type="ORF">RRG08_035101</name>
</gene>